<name>A0ABP9D201_9ACTN</name>
<accession>A0ABP9D201</accession>
<sequence length="72" mass="7534">MPPPMPDVTVKLADGVREVTVEISGADDALSRAEETAIRLYETAVASSTGGPRAGFSGWALNSDTERSPEEA</sequence>
<comment type="caution">
    <text evidence="2">The sequence shown here is derived from an EMBL/GenBank/DDBJ whole genome shotgun (WGS) entry which is preliminary data.</text>
</comment>
<feature type="region of interest" description="Disordered" evidence="1">
    <location>
        <begin position="46"/>
        <end position="72"/>
    </location>
</feature>
<reference evidence="3" key="1">
    <citation type="journal article" date="2019" name="Int. J. Syst. Evol. Microbiol.">
        <title>The Global Catalogue of Microorganisms (GCM) 10K type strain sequencing project: providing services to taxonomists for standard genome sequencing and annotation.</title>
        <authorList>
            <consortium name="The Broad Institute Genomics Platform"/>
            <consortium name="The Broad Institute Genome Sequencing Center for Infectious Disease"/>
            <person name="Wu L."/>
            <person name="Ma J."/>
        </authorList>
    </citation>
    <scope>NUCLEOTIDE SEQUENCE [LARGE SCALE GENOMIC DNA]</scope>
    <source>
        <strain evidence="3">JCM 18081</strain>
    </source>
</reference>
<dbReference type="EMBL" id="BAABIG010000089">
    <property type="protein sequence ID" value="GAA4824437.1"/>
    <property type="molecule type" value="Genomic_DNA"/>
</dbReference>
<evidence type="ECO:0000313" key="3">
    <source>
        <dbReference type="Proteomes" id="UP001501265"/>
    </source>
</evidence>
<evidence type="ECO:0000256" key="1">
    <source>
        <dbReference type="SAM" id="MobiDB-lite"/>
    </source>
</evidence>
<proteinExistence type="predicted"/>
<dbReference type="Proteomes" id="UP001501265">
    <property type="component" value="Unassembled WGS sequence"/>
</dbReference>
<gene>
    <name evidence="2" type="ORF">GCM10023220_67800</name>
</gene>
<organism evidence="2 3">
    <name type="scientific">Streptomyces ziwulingensis</name>
    <dbReference type="NCBI Taxonomy" id="1045501"/>
    <lineage>
        <taxon>Bacteria</taxon>
        <taxon>Bacillati</taxon>
        <taxon>Actinomycetota</taxon>
        <taxon>Actinomycetes</taxon>
        <taxon>Kitasatosporales</taxon>
        <taxon>Streptomycetaceae</taxon>
        <taxon>Streptomyces</taxon>
    </lineage>
</organism>
<protein>
    <submittedName>
        <fullName evidence="2">Uncharacterized protein</fullName>
    </submittedName>
</protein>
<keyword evidence="3" id="KW-1185">Reference proteome</keyword>
<evidence type="ECO:0000313" key="2">
    <source>
        <dbReference type="EMBL" id="GAA4824437.1"/>
    </source>
</evidence>